<evidence type="ECO:0000256" key="12">
    <source>
        <dbReference type="ARBA" id="ARBA00022840"/>
    </source>
</evidence>
<evidence type="ECO:0000259" key="20">
    <source>
        <dbReference type="Pfam" id="PF08245"/>
    </source>
</evidence>
<dbReference type="Proteomes" id="UP000677918">
    <property type="component" value="Unassembled WGS sequence"/>
</dbReference>
<keyword evidence="12 18" id="KW-0067">ATP-binding</keyword>
<comment type="pathway">
    <text evidence="2">Cofactor biosynthesis; tetrahydrofolate biosynthesis; 7,8-dihydrofolate from 2-amino-4-hydroxy-6-hydroxymethyl-7,8-dihydropteridine diphosphate and 4-aminobenzoate: step 2/2.</text>
</comment>
<feature type="domain" description="Mur ligase C-terminal" evidence="19">
    <location>
        <begin position="317"/>
        <end position="442"/>
    </location>
</feature>
<evidence type="ECO:0000256" key="18">
    <source>
        <dbReference type="PIRNR" id="PIRNR001563"/>
    </source>
</evidence>
<keyword evidence="10" id="KW-0479">Metal-binding</keyword>
<feature type="domain" description="Mur ligase central" evidence="20">
    <location>
        <begin position="62"/>
        <end position="289"/>
    </location>
</feature>
<evidence type="ECO:0000256" key="3">
    <source>
        <dbReference type="ARBA" id="ARBA00005150"/>
    </source>
</evidence>
<accession>A0A8J4H3A7</accession>
<dbReference type="InterPro" id="IPR004101">
    <property type="entry name" value="Mur_ligase_C"/>
</dbReference>
<evidence type="ECO:0000256" key="10">
    <source>
        <dbReference type="ARBA" id="ARBA00022723"/>
    </source>
</evidence>
<dbReference type="EMBL" id="BOVK01000041">
    <property type="protein sequence ID" value="GIQ70183.1"/>
    <property type="molecule type" value="Genomic_DNA"/>
</dbReference>
<dbReference type="GO" id="GO:0046656">
    <property type="term" value="P:folic acid biosynthetic process"/>
    <property type="evidence" value="ECO:0007669"/>
    <property type="project" value="UniProtKB-KW"/>
</dbReference>
<dbReference type="InterPro" id="IPR013221">
    <property type="entry name" value="Mur_ligase_cen"/>
</dbReference>
<evidence type="ECO:0000256" key="16">
    <source>
        <dbReference type="ARBA" id="ARBA00047493"/>
    </source>
</evidence>
<evidence type="ECO:0000259" key="19">
    <source>
        <dbReference type="Pfam" id="PF02875"/>
    </source>
</evidence>
<dbReference type="SUPFAM" id="SSF53244">
    <property type="entry name" value="MurD-like peptide ligases, peptide-binding domain"/>
    <property type="match status" value="1"/>
</dbReference>
<dbReference type="Gene3D" id="3.90.190.20">
    <property type="entry name" value="Mur ligase, C-terminal domain"/>
    <property type="match status" value="1"/>
</dbReference>
<dbReference type="GO" id="GO:0004326">
    <property type="term" value="F:tetrahydrofolylpolyglutamate synthase activity"/>
    <property type="evidence" value="ECO:0007669"/>
    <property type="project" value="UniProtKB-EC"/>
</dbReference>
<dbReference type="PIRSF" id="PIRSF001563">
    <property type="entry name" value="Folylpolyglu_synth"/>
    <property type="match status" value="1"/>
</dbReference>
<dbReference type="PANTHER" id="PTHR11136:SF0">
    <property type="entry name" value="DIHYDROFOLATE SYNTHETASE-RELATED"/>
    <property type="match status" value="1"/>
</dbReference>
<dbReference type="GO" id="GO:0008841">
    <property type="term" value="F:dihydrofolate synthase activity"/>
    <property type="evidence" value="ECO:0007669"/>
    <property type="project" value="UniProtKB-EC"/>
</dbReference>
<sequence>MTEQTEMDNHRDTETARFQSYDEAVDWITGLISFGIRPGLGRMERMLDRLNHPERRLKFIHVAGTNGKGSTCAFLANVLRKAGYDVGMFTSPYMERFTSRIQYNGQDIPDEEVVRIANRLKPLYDELAASDLGAPTMFEVCTLLAIVYYATVSYPDYVVWETGMGGRLDCTNVVMPVVSVITNVGHDHTDVLGEDLTAIAGEKAGIIKPGVPVISAVSQPEAVAVLEEVSKANKAKLYLMNRDFAVSGTAVKEDQQKFAFTGPYRQLSDVEIGLNGLHQIDNAAVALMTLEVLRQFYALVVDDDVLLEGLAETRWPGRMELLQHHPRLLVDGAHNPEGAARLVETLQQVYSYRKLRLMLGLLETKNHSEYLEHILPIVDTIVITEPAFRKARSADSLEQSVQSWVQRTGRPLEVIKESDWKAALARLTSSTAEDDLAVVTGSLYLISDVRAWVLGGGESEKGW</sequence>
<evidence type="ECO:0000256" key="15">
    <source>
        <dbReference type="ARBA" id="ARBA00030592"/>
    </source>
</evidence>
<comment type="catalytic activity">
    <reaction evidence="16">
        <text>(6S)-5,6,7,8-tetrahydrofolyl-(gamma-L-Glu)(n) + L-glutamate + ATP = (6S)-5,6,7,8-tetrahydrofolyl-(gamma-L-Glu)(n+1) + ADP + phosphate + H(+)</text>
        <dbReference type="Rhea" id="RHEA:10580"/>
        <dbReference type="Rhea" id="RHEA-COMP:14738"/>
        <dbReference type="Rhea" id="RHEA-COMP:14740"/>
        <dbReference type="ChEBI" id="CHEBI:15378"/>
        <dbReference type="ChEBI" id="CHEBI:29985"/>
        <dbReference type="ChEBI" id="CHEBI:30616"/>
        <dbReference type="ChEBI" id="CHEBI:43474"/>
        <dbReference type="ChEBI" id="CHEBI:141005"/>
        <dbReference type="ChEBI" id="CHEBI:456216"/>
        <dbReference type="EC" id="6.3.2.17"/>
    </reaction>
</comment>
<dbReference type="NCBIfam" id="TIGR01499">
    <property type="entry name" value="folC"/>
    <property type="match status" value="1"/>
</dbReference>
<comment type="catalytic activity">
    <reaction evidence="17">
        <text>7,8-dihydropteroate + L-glutamate + ATP = 7,8-dihydrofolate + ADP + phosphate + H(+)</text>
        <dbReference type="Rhea" id="RHEA:23584"/>
        <dbReference type="ChEBI" id="CHEBI:15378"/>
        <dbReference type="ChEBI" id="CHEBI:17839"/>
        <dbReference type="ChEBI" id="CHEBI:29985"/>
        <dbReference type="ChEBI" id="CHEBI:30616"/>
        <dbReference type="ChEBI" id="CHEBI:43474"/>
        <dbReference type="ChEBI" id="CHEBI:57451"/>
        <dbReference type="ChEBI" id="CHEBI:456216"/>
        <dbReference type="EC" id="6.3.2.12"/>
    </reaction>
</comment>
<comment type="pathway">
    <text evidence="3">Cofactor biosynthesis; tetrahydrofolylpolyglutamate biosynthesis.</text>
</comment>
<dbReference type="GO" id="GO:0005737">
    <property type="term" value="C:cytoplasm"/>
    <property type="evidence" value="ECO:0007669"/>
    <property type="project" value="TreeGrafter"/>
</dbReference>
<evidence type="ECO:0000256" key="4">
    <source>
        <dbReference type="ARBA" id="ARBA00008276"/>
    </source>
</evidence>
<dbReference type="EC" id="6.3.2.17" evidence="7"/>
<evidence type="ECO:0000256" key="11">
    <source>
        <dbReference type="ARBA" id="ARBA00022741"/>
    </source>
</evidence>
<keyword evidence="14" id="KW-0289">Folate biosynthesis</keyword>
<keyword evidence="11 18" id="KW-0547">Nucleotide-binding</keyword>
<proteinExistence type="inferred from homology"/>
<keyword evidence="9 18" id="KW-0436">Ligase</keyword>
<dbReference type="AlphaFoldDB" id="A0A8J4H3A7"/>
<evidence type="ECO:0000256" key="6">
    <source>
        <dbReference type="ARBA" id="ARBA00013023"/>
    </source>
</evidence>
<dbReference type="InterPro" id="IPR018109">
    <property type="entry name" value="Folylpolyglutamate_synth_CS"/>
</dbReference>
<comment type="caution">
    <text evidence="21">The sequence shown here is derived from an EMBL/GenBank/DDBJ whole genome shotgun (WGS) entry which is preliminary data.</text>
</comment>
<evidence type="ECO:0000256" key="5">
    <source>
        <dbReference type="ARBA" id="ARBA00011245"/>
    </source>
</evidence>
<protein>
    <recommendedName>
        <fullName evidence="8">Dihydrofolate synthase/folylpolyglutamate synthase</fullName>
        <ecNumber evidence="6">6.3.2.12</ecNumber>
        <ecNumber evidence="7">6.3.2.17</ecNumber>
    </recommendedName>
    <alternativeName>
        <fullName evidence="15">Tetrahydrofolylpolyglutamate synthase</fullName>
    </alternativeName>
</protein>
<evidence type="ECO:0000256" key="9">
    <source>
        <dbReference type="ARBA" id="ARBA00022598"/>
    </source>
</evidence>
<dbReference type="Pfam" id="PF08245">
    <property type="entry name" value="Mur_ligase_M"/>
    <property type="match status" value="1"/>
</dbReference>
<reference evidence="21" key="1">
    <citation type="submission" date="2021-04" db="EMBL/GenBank/DDBJ databases">
        <title>Draft genome sequence of Xylanibacillus composti strain K13.</title>
        <authorList>
            <person name="Uke A."/>
            <person name="Chhe C."/>
            <person name="Baramee S."/>
            <person name="Kosugi A."/>
        </authorList>
    </citation>
    <scope>NUCLEOTIDE SEQUENCE</scope>
    <source>
        <strain evidence="21">K13</strain>
    </source>
</reference>
<dbReference type="InterPro" id="IPR036565">
    <property type="entry name" value="Mur-like_cat_sf"/>
</dbReference>
<comment type="subunit">
    <text evidence="5">Monomer.</text>
</comment>
<dbReference type="PROSITE" id="PS01011">
    <property type="entry name" value="FOLYLPOLYGLU_SYNT_1"/>
    <property type="match status" value="1"/>
</dbReference>
<evidence type="ECO:0000256" key="14">
    <source>
        <dbReference type="ARBA" id="ARBA00022909"/>
    </source>
</evidence>
<evidence type="ECO:0000256" key="7">
    <source>
        <dbReference type="ARBA" id="ARBA00013025"/>
    </source>
</evidence>
<dbReference type="SUPFAM" id="SSF53623">
    <property type="entry name" value="MurD-like peptide ligases, catalytic domain"/>
    <property type="match status" value="1"/>
</dbReference>
<evidence type="ECO:0000256" key="1">
    <source>
        <dbReference type="ARBA" id="ARBA00001946"/>
    </source>
</evidence>
<dbReference type="FunFam" id="3.40.1190.10:FF:000004">
    <property type="entry name" value="Dihydrofolate synthase/folylpolyglutamate synthase"/>
    <property type="match status" value="1"/>
</dbReference>
<evidence type="ECO:0000313" key="22">
    <source>
        <dbReference type="Proteomes" id="UP000677918"/>
    </source>
</evidence>
<dbReference type="InterPro" id="IPR036615">
    <property type="entry name" value="Mur_ligase_C_dom_sf"/>
</dbReference>
<dbReference type="RefSeq" id="WP_244865180.1">
    <property type="nucleotide sequence ID" value="NZ_BOVK01000041.1"/>
</dbReference>
<keyword evidence="22" id="KW-1185">Reference proteome</keyword>
<comment type="cofactor">
    <cofactor evidence="1">
        <name>Mg(2+)</name>
        <dbReference type="ChEBI" id="CHEBI:18420"/>
    </cofactor>
</comment>
<evidence type="ECO:0000313" key="21">
    <source>
        <dbReference type="EMBL" id="GIQ70183.1"/>
    </source>
</evidence>
<evidence type="ECO:0000256" key="13">
    <source>
        <dbReference type="ARBA" id="ARBA00022842"/>
    </source>
</evidence>
<evidence type="ECO:0000256" key="17">
    <source>
        <dbReference type="ARBA" id="ARBA00049161"/>
    </source>
</evidence>
<dbReference type="Gene3D" id="3.40.1190.10">
    <property type="entry name" value="Mur-like, catalytic domain"/>
    <property type="match status" value="1"/>
</dbReference>
<keyword evidence="13" id="KW-0460">Magnesium</keyword>
<evidence type="ECO:0000256" key="2">
    <source>
        <dbReference type="ARBA" id="ARBA00004799"/>
    </source>
</evidence>
<gene>
    <name evidence="21" type="primary">folC</name>
    <name evidence="21" type="ORF">XYCOK13_30070</name>
</gene>
<evidence type="ECO:0000256" key="8">
    <source>
        <dbReference type="ARBA" id="ARBA00019357"/>
    </source>
</evidence>
<name>A0A8J4H3A7_9BACL</name>
<dbReference type="GO" id="GO:0046872">
    <property type="term" value="F:metal ion binding"/>
    <property type="evidence" value="ECO:0007669"/>
    <property type="project" value="UniProtKB-KW"/>
</dbReference>
<organism evidence="21 22">
    <name type="scientific">Xylanibacillus composti</name>
    <dbReference type="NCBI Taxonomy" id="1572762"/>
    <lineage>
        <taxon>Bacteria</taxon>
        <taxon>Bacillati</taxon>
        <taxon>Bacillota</taxon>
        <taxon>Bacilli</taxon>
        <taxon>Bacillales</taxon>
        <taxon>Paenibacillaceae</taxon>
        <taxon>Xylanibacillus</taxon>
    </lineage>
</organism>
<dbReference type="Pfam" id="PF02875">
    <property type="entry name" value="Mur_ligase_C"/>
    <property type="match status" value="1"/>
</dbReference>
<dbReference type="EC" id="6.3.2.12" evidence="6"/>
<dbReference type="InterPro" id="IPR001645">
    <property type="entry name" value="Folylpolyglutamate_synth"/>
</dbReference>
<dbReference type="GO" id="GO:0005524">
    <property type="term" value="F:ATP binding"/>
    <property type="evidence" value="ECO:0007669"/>
    <property type="project" value="UniProtKB-KW"/>
</dbReference>
<dbReference type="PANTHER" id="PTHR11136">
    <property type="entry name" value="FOLYLPOLYGLUTAMATE SYNTHASE-RELATED"/>
    <property type="match status" value="1"/>
</dbReference>
<comment type="similarity">
    <text evidence="4 18">Belongs to the folylpolyglutamate synthase family.</text>
</comment>